<feature type="non-terminal residue" evidence="2">
    <location>
        <position position="1"/>
    </location>
</feature>
<sequence length="53" mass="6229">YHLRFTYSPRNAPTREKSELNPNNDLDWHTLSLFPLFQLPGPREQHEPRGGTP</sequence>
<dbReference type="AlphaFoldDB" id="A0ABD0RDS9"/>
<gene>
    <name evidence="2" type="ORF">M9458_005201</name>
</gene>
<evidence type="ECO:0000313" key="2">
    <source>
        <dbReference type="EMBL" id="KAL0196661.1"/>
    </source>
</evidence>
<organism evidence="2 3">
    <name type="scientific">Cirrhinus mrigala</name>
    <name type="common">Mrigala</name>
    <dbReference type="NCBI Taxonomy" id="683832"/>
    <lineage>
        <taxon>Eukaryota</taxon>
        <taxon>Metazoa</taxon>
        <taxon>Chordata</taxon>
        <taxon>Craniata</taxon>
        <taxon>Vertebrata</taxon>
        <taxon>Euteleostomi</taxon>
        <taxon>Actinopterygii</taxon>
        <taxon>Neopterygii</taxon>
        <taxon>Teleostei</taxon>
        <taxon>Ostariophysi</taxon>
        <taxon>Cypriniformes</taxon>
        <taxon>Cyprinidae</taxon>
        <taxon>Labeoninae</taxon>
        <taxon>Labeonini</taxon>
        <taxon>Cirrhinus</taxon>
    </lineage>
</organism>
<dbReference type="Proteomes" id="UP001529510">
    <property type="component" value="Unassembled WGS sequence"/>
</dbReference>
<accession>A0ABD0RDS9</accession>
<evidence type="ECO:0000256" key="1">
    <source>
        <dbReference type="SAM" id="MobiDB-lite"/>
    </source>
</evidence>
<dbReference type="EMBL" id="JAMKFB020000003">
    <property type="protein sequence ID" value="KAL0196661.1"/>
    <property type="molecule type" value="Genomic_DNA"/>
</dbReference>
<protein>
    <submittedName>
        <fullName evidence="2">Uncharacterized protein</fullName>
    </submittedName>
</protein>
<keyword evidence="3" id="KW-1185">Reference proteome</keyword>
<name>A0ABD0RDS9_CIRMR</name>
<feature type="non-terminal residue" evidence="2">
    <location>
        <position position="53"/>
    </location>
</feature>
<proteinExistence type="predicted"/>
<comment type="caution">
    <text evidence="2">The sequence shown here is derived from an EMBL/GenBank/DDBJ whole genome shotgun (WGS) entry which is preliminary data.</text>
</comment>
<evidence type="ECO:0000313" key="3">
    <source>
        <dbReference type="Proteomes" id="UP001529510"/>
    </source>
</evidence>
<feature type="region of interest" description="Disordered" evidence="1">
    <location>
        <begin position="1"/>
        <end position="24"/>
    </location>
</feature>
<reference evidence="2 3" key="1">
    <citation type="submission" date="2024-05" db="EMBL/GenBank/DDBJ databases">
        <title>Genome sequencing and assembly of Indian major carp, Cirrhinus mrigala (Hamilton, 1822).</title>
        <authorList>
            <person name="Mohindra V."/>
            <person name="Chowdhury L.M."/>
            <person name="Lal K."/>
            <person name="Jena J.K."/>
        </authorList>
    </citation>
    <scope>NUCLEOTIDE SEQUENCE [LARGE SCALE GENOMIC DNA]</scope>
    <source>
        <strain evidence="2">CM1030</strain>
        <tissue evidence="2">Blood</tissue>
    </source>
</reference>